<evidence type="ECO:0000256" key="3">
    <source>
        <dbReference type="ARBA" id="ARBA00004496"/>
    </source>
</evidence>
<evidence type="ECO:0000256" key="5">
    <source>
        <dbReference type="ARBA" id="ARBA00011738"/>
    </source>
</evidence>
<accession>A0A099WYY6</accession>
<evidence type="ECO:0000256" key="8">
    <source>
        <dbReference type="ARBA" id="ARBA00022679"/>
    </source>
</evidence>
<evidence type="ECO:0000256" key="1">
    <source>
        <dbReference type="ARBA" id="ARBA00001206"/>
    </source>
</evidence>
<dbReference type="EC" id="2.7.1.33" evidence="6 16"/>
<dbReference type="GO" id="GO:0046872">
    <property type="term" value="F:metal ion binding"/>
    <property type="evidence" value="ECO:0007669"/>
    <property type="project" value="UniProtKB-KW"/>
</dbReference>
<evidence type="ECO:0000313" key="18">
    <source>
        <dbReference type="Proteomes" id="UP000030130"/>
    </source>
</evidence>
<feature type="binding site" evidence="16">
    <location>
        <position position="175"/>
    </location>
    <ligand>
        <name>substrate</name>
    </ligand>
</feature>
<feature type="binding site" evidence="16">
    <location>
        <position position="120"/>
    </location>
    <ligand>
        <name>ATP</name>
        <dbReference type="ChEBI" id="CHEBI:30616"/>
    </ligand>
</feature>
<dbReference type="GO" id="GO:0015937">
    <property type="term" value="P:coenzyme A biosynthetic process"/>
    <property type="evidence" value="ECO:0007669"/>
    <property type="project" value="UniProtKB-UniRule"/>
</dbReference>
<comment type="similarity">
    <text evidence="14 16">Belongs to the type III pantothenate kinase family.</text>
</comment>
<comment type="function">
    <text evidence="16">Catalyzes the phosphorylation of pantothenate (Pan), the first step in CoA biosynthesis.</text>
</comment>
<evidence type="ECO:0000256" key="10">
    <source>
        <dbReference type="ARBA" id="ARBA00022777"/>
    </source>
</evidence>
<comment type="caution">
    <text evidence="17">The sequence shown here is derived from an EMBL/GenBank/DDBJ whole genome shotgun (WGS) entry which is preliminary data.</text>
</comment>
<evidence type="ECO:0000256" key="16">
    <source>
        <dbReference type="HAMAP-Rule" id="MF_01274"/>
    </source>
</evidence>
<dbReference type="GeneID" id="57238995"/>
<name>A0A099WYY6_9PORP</name>
<dbReference type="SUPFAM" id="SSF53067">
    <property type="entry name" value="Actin-like ATPase domain"/>
    <property type="match status" value="2"/>
</dbReference>
<dbReference type="RefSeq" id="WP_039418008.1">
    <property type="nucleotide sequence ID" value="NZ_JRAI01000011.1"/>
</dbReference>
<keyword evidence="16" id="KW-0479">Metal-binding</keyword>
<organism evidence="17 18">
    <name type="scientific">Porphyromonas gulae</name>
    <dbReference type="NCBI Taxonomy" id="111105"/>
    <lineage>
        <taxon>Bacteria</taxon>
        <taxon>Pseudomonadati</taxon>
        <taxon>Bacteroidota</taxon>
        <taxon>Bacteroidia</taxon>
        <taxon>Bacteroidales</taxon>
        <taxon>Porphyromonadaceae</taxon>
        <taxon>Porphyromonas</taxon>
    </lineage>
</organism>
<dbReference type="OrthoDB" id="9804707at2"/>
<comment type="pathway">
    <text evidence="4 16">Cofactor biosynthesis; coenzyme A biosynthesis; CoA from (R)-pantothenate: step 1/5.</text>
</comment>
<comment type="cofactor">
    <cofactor evidence="2">
        <name>K(+)</name>
        <dbReference type="ChEBI" id="CHEBI:29103"/>
    </cofactor>
</comment>
<comment type="cofactor">
    <cofactor evidence="16">
        <name>NH4(+)</name>
        <dbReference type="ChEBI" id="CHEBI:28938"/>
    </cofactor>
    <cofactor evidence="16">
        <name>K(+)</name>
        <dbReference type="ChEBI" id="CHEBI:29103"/>
    </cofactor>
    <text evidence="16">A monovalent cation. Ammonium or potassium.</text>
</comment>
<evidence type="ECO:0000256" key="12">
    <source>
        <dbReference type="ARBA" id="ARBA00022958"/>
    </source>
</evidence>
<dbReference type="NCBIfam" id="TIGR00671">
    <property type="entry name" value="baf"/>
    <property type="match status" value="1"/>
</dbReference>
<reference evidence="17 18" key="1">
    <citation type="submission" date="2014-08" db="EMBL/GenBank/DDBJ databases">
        <title>Porphyromonas gulae strain:COT-052_OH1451 Genome sequencing.</title>
        <authorList>
            <person name="Wallis C."/>
            <person name="Deusch O."/>
            <person name="O'Flynn C."/>
            <person name="Davis I."/>
            <person name="Jospin G."/>
            <person name="Darling A.E."/>
            <person name="Coil D.A."/>
            <person name="Alexiev A."/>
            <person name="Horsfall A."/>
            <person name="Kirkwood N."/>
            <person name="Harris S."/>
            <person name="Eisen J.A."/>
        </authorList>
    </citation>
    <scope>NUCLEOTIDE SEQUENCE [LARGE SCALE GENOMIC DNA]</scope>
    <source>
        <strain evidence="18">COT-052 OH1451</strain>
    </source>
</reference>
<evidence type="ECO:0000313" key="17">
    <source>
        <dbReference type="EMBL" id="KGN87555.1"/>
    </source>
</evidence>
<dbReference type="InterPro" id="IPR004619">
    <property type="entry name" value="Type_III_PanK"/>
</dbReference>
<feature type="active site" description="Proton acceptor" evidence="16">
    <location>
        <position position="96"/>
    </location>
</feature>
<dbReference type="eggNOG" id="COG1521">
    <property type="taxonomic scope" value="Bacteria"/>
</dbReference>
<evidence type="ECO:0000256" key="13">
    <source>
        <dbReference type="ARBA" id="ARBA00022993"/>
    </source>
</evidence>
<evidence type="ECO:0000256" key="9">
    <source>
        <dbReference type="ARBA" id="ARBA00022741"/>
    </source>
</evidence>
<evidence type="ECO:0000256" key="6">
    <source>
        <dbReference type="ARBA" id="ARBA00012102"/>
    </source>
</evidence>
<keyword evidence="12 16" id="KW-0630">Potassium</keyword>
<protein>
    <recommendedName>
        <fullName evidence="15 16">Type III pantothenate kinase</fullName>
        <ecNumber evidence="6 16">2.7.1.33</ecNumber>
    </recommendedName>
    <alternativeName>
        <fullName evidence="16">PanK-III</fullName>
    </alternativeName>
    <alternativeName>
        <fullName evidence="16">Pantothenic acid kinase</fullName>
    </alternativeName>
</protein>
<dbReference type="CDD" id="cd24015">
    <property type="entry name" value="ASKHA_NBD_PanK-III"/>
    <property type="match status" value="1"/>
</dbReference>
<keyword evidence="13 16" id="KW-0173">Coenzyme A biosynthesis</keyword>
<keyword evidence="8 16" id="KW-0808">Transferase</keyword>
<dbReference type="GO" id="GO:0004594">
    <property type="term" value="F:pantothenate kinase activity"/>
    <property type="evidence" value="ECO:0007669"/>
    <property type="project" value="UniProtKB-UniRule"/>
</dbReference>
<dbReference type="EMBL" id="JRAI01000011">
    <property type="protein sequence ID" value="KGN87555.1"/>
    <property type="molecule type" value="Genomic_DNA"/>
</dbReference>
<dbReference type="PANTHER" id="PTHR34265">
    <property type="entry name" value="TYPE III PANTOTHENATE KINASE"/>
    <property type="match status" value="1"/>
</dbReference>
<evidence type="ECO:0000256" key="4">
    <source>
        <dbReference type="ARBA" id="ARBA00005225"/>
    </source>
</evidence>
<comment type="subunit">
    <text evidence="5 16">Homodimer.</text>
</comment>
<feature type="binding site" evidence="16">
    <location>
        <begin position="8"/>
        <end position="15"/>
    </location>
    <ligand>
        <name>ATP</name>
        <dbReference type="ChEBI" id="CHEBI:30616"/>
    </ligand>
</feature>
<evidence type="ECO:0000256" key="7">
    <source>
        <dbReference type="ARBA" id="ARBA00022490"/>
    </source>
</evidence>
<keyword evidence="7 16" id="KW-0963">Cytoplasm</keyword>
<dbReference type="AlphaFoldDB" id="A0A099WYY6"/>
<keyword evidence="9 16" id="KW-0547">Nucleotide-binding</keyword>
<dbReference type="HAMAP" id="MF_01274">
    <property type="entry name" value="Pantothen_kinase_3"/>
    <property type="match status" value="1"/>
</dbReference>
<comment type="subcellular location">
    <subcellularLocation>
        <location evidence="3 16">Cytoplasm</location>
    </subcellularLocation>
</comment>
<gene>
    <name evidence="16" type="primary">coaX</name>
    <name evidence="17" type="ORF">HR08_01880</name>
</gene>
<dbReference type="InterPro" id="IPR043129">
    <property type="entry name" value="ATPase_NBD"/>
</dbReference>
<keyword evidence="10 16" id="KW-0418">Kinase</keyword>
<dbReference type="Pfam" id="PF03309">
    <property type="entry name" value="Pan_kinase"/>
    <property type="match status" value="1"/>
</dbReference>
<dbReference type="UniPathway" id="UPA00241">
    <property type="reaction ID" value="UER00352"/>
</dbReference>
<feature type="binding site" evidence="16">
    <location>
        <position position="117"/>
    </location>
    <ligand>
        <name>K(+)</name>
        <dbReference type="ChEBI" id="CHEBI:29103"/>
    </ligand>
</feature>
<dbReference type="GO" id="GO:0005737">
    <property type="term" value="C:cytoplasm"/>
    <property type="evidence" value="ECO:0007669"/>
    <property type="project" value="UniProtKB-SubCell"/>
</dbReference>
<evidence type="ECO:0000256" key="14">
    <source>
        <dbReference type="ARBA" id="ARBA00038036"/>
    </source>
</evidence>
<proteinExistence type="inferred from homology"/>
<dbReference type="Proteomes" id="UP000030130">
    <property type="component" value="Unassembled WGS sequence"/>
</dbReference>
<evidence type="ECO:0000256" key="2">
    <source>
        <dbReference type="ARBA" id="ARBA00001958"/>
    </source>
</evidence>
<dbReference type="NCBIfam" id="NF009851">
    <property type="entry name" value="PRK13320.1-3"/>
    <property type="match status" value="1"/>
</dbReference>
<dbReference type="Gene3D" id="3.30.420.40">
    <property type="match status" value="1"/>
</dbReference>
<evidence type="ECO:0000256" key="15">
    <source>
        <dbReference type="ARBA" id="ARBA00040883"/>
    </source>
</evidence>
<dbReference type="PANTHER" id="PTHR34265:SF1">
    <property type="entry name" value="TYPE III PANTOTHENATE KINASE"/>
    <property type="match status" value="1"/>
</dbReference>
<dbReference type="STRING" id="111105.HR09_03490"/>
<feature type="binding site" evidence="16">
    <location>
        <begin position="94"/>
        <end position="97"/>
    </location>
    <ligand>
        <name>substrate</name>
    </ligand>
</feature>
<evidence type="ECO:0000256" key="11">
    <source>
        <dbReference type="ARBA" id="ARBA00022840"/>
    </source>
</evidence>
<dbReference type="GO" id="GO:0005524">
    <property type="term" value="F:ATP binding"/>
    <property type="evidence" value="ECO:0007669"/>
    <property type="project" value="UniProtKB-UniRule"/>
</dbReference>
<keyword evidence="11 16" id="KW-0067">ATP-binding</keyword>
<sequence length="244" mass="26145">MSFNLIVDQGNSACKVAFVRNNSIESISFLQGKAGQALIPLIAPHRFDKAIYSSVGLPDEDAEAIVRGCAADSLIMGAETPVPIRLQYDRRTLGADRLAAVVGAYSLYPNTELLVIDAGTAITYERVSADGIYLGGNISPGLHLRFRALHHFTGRLPLIDPSGISPKIAEYGSSTEEAIAAGVIHGLAGEIDRYIDDLHAKVGRSAVILTGGDANYLAQIIKSRILIHPDLVLLGLNRILEYNV</sequence>
<feature type="binding site" evidence="16">
    <location>
        <position position="88"/>
    </location>
    <ligand>
        <name>substrate</name>
    </ligand>
</feature>
<comment type="catalytic activity">
    <reaction evidence="1 16">
        <text>(R)-pantothenate + ATP = (R)-4'-phosphopantothenate + ADP + H(+)</text>
        <dbReference type="Rhea" id="RHEA:16373"/>
        <dbReference type="ChEBI" id="CHEBI:10986"/>
        <dbReference type="ChEBI" id="CHEBI:15378"/>
        <dbReference type="ChEBI" id="CHEBI:29032"/>
        <dbReference type="ChEBI" id="CHEBI:30616"/>
        <dbReference type="ChEBI" id="CHEBI:456216"/>
        <dbReference type="EC" id="2.7.1.33"/>
    </reaction>
</comment>